<accession>A0A109JHK3</accession>
<proteinExistence type="predicted"/>
<evidence type="ECO:0000313" key="2">
    <source>
        <dbReference type="Proteomes" id="UP000057737"/>
    </source>
</evidence>
<organism evidence="1 2">
    <name type="scientific">Bradyrhizobium macuxiense</name>
    <dbReference type="NCBI Taxonomy" id="1755647"/>
    <lineage>
        <taxon>Bacteria</taxon>
        <taxon>Pseudomonadati</taxon>
        <taxon>Pseudomonadota</taxon>
        <taxon>Alphaproteobacteria</taxon>
        <taxon>Hyphomicrobiales</taxon>
        <taxon>Nitrobacteraceae</taxon>
        <taxon>Bradyrhizobium</taxon>
    </lineage>
</organism>
<gene>
    <name evidence="1" type="ORF">AS156_16555</name>
</gene>
<reference evidence="1 2" key="1">
    <citation type="submission" date="2015-11" db="EMBL/GenBank/DDBJ databases">
        <title>Draft Genome Sequence of the Strain BR 10303 (Bradyrhizobium sp.) isolated from nodules of Centrolobium paraense.</title>
        <authorList>
            <person name="Zelli J.E."/>
            <person name="Simoes-Araujo J.L."/>
            <person name="Barauna A.C."/>
            <person name="Silva K."/>
        </authorList>
    </citation>
    <scope>NUCLEOTIDE SEQUENCE [LARGE SCALE GENOMIC DNA]</scope>
    <source>
        <strain evidence="1 2">BR 10303</strain>
    </source>
</reference>
<dbReference type="Proteomes" id="UP000057737">
    <property type="component" value="Unassembled WGS sequence"/>
</dbReference>
<sequence>MIWFGLASPFNHHHRQFLEYLRNGEWVRAIDLPDRPKLKLTLLRNRWIETQETDGEVSYRITAAGLEEMSKPKKLR</sequence>
<keyword evidence="2" id="KW-1185">Reference proteome</keyword>
<comment type="caution">
    <text evidence="1">The sequence shown here is derived from an EMBL/GenBank/DDBJ whole genome shotgun (WGS) entry which is preliminary data.</text>
</comment>
<evidence type="ECO:0008006" key="3">
    <source>
        <dbReference type="Google" id="ProtNLM"/>
    </source>
</evidence>
<evidence type="ECO:0000313" key="1">
    <source>
        <dbReference type="EMBL" id="KWV49076.1"/>
    </source>
</evidence>
<name>A0A109JHK3_9BRAD</name>
<dbReference type="EMBL" id="LNCU01000103">
    <property type="protein sequence ID" value="KWV49076.1"/>
    <property type="molecule type" value="Genomic_DNA"/>
</dbReference>
<dbReference type="AlphaFoldDB" id="A0A109JHK3"/>
<protein>
    <recommendedName>
        <fullName evidence="3">ArsR family transcriptional regulator</fullName>
    </recommendedName>
</protein>